<dbReference type="PROSITE" id="PS50005">
    <property type="entry name" value="TPR"/>
    <property type="match status" value="1"/>
</dbReference>
<gene>
    <name evidence="8" type="ORF">ACFY35_49675</name>
</gene>
<keyword evidence="4" id="KW-0804">Transcription</keyword>
<comment type="similarity">
    <text evidence="1">Belongs to the AfsR/DnrI/RedD regulatory family.</text>
</comment>
<evidence type="ECO:0000313" key="8">
    <source>
        <dbReference type="EMBL" id="MFF5297554.1"/>
    </source>
</evidence>
<evidence type="ECO:0000256" key="6">
    <source>
        <dbReference type="PROSITE-ProRule" id="PRU01091"/>
    </source>
</evidence>
<dbReference type="Proteomes" id="UP001602245">
    <property type="component" value="Unassembled WGS sequence"/>
</dbReference>
<dbReference type="SMART" id="SM00028">
    <property type="entry name" value="TPR"/>
    <property type="match status" value="8"/>
</dbReference>
<keyword evidence="5" id="KW-0802">TPR repeat</keyword>
<dbReference type="Gene3D" id="1.25.40.10">
    <property type="entry name" value="Tetratricopeptide repeat domain"/>
    <property type="match status" value="3"/>
</dbReference>
<feature type="DNA-binding region" description="OmpR/PhoB-type" evidence="6">
    <location>
        <begin position="1"/>
        <end position="93"/>
    </location>
</feature>
<keyword evidence="3 6" id="KW-0238">DNA-binding</keyword>
<evidence type="ECO:0000256" key="5">
    <source>
        <dbReference type="PROSITE-ProRule" id="PRU00339"/>
    </source>
</evidence>
<evidence type="ECO:0000259" key="7">
    <source>
        <dbReference type="PROSITE" id="PS51755"/>
    </source>
</evidence>
<evidence type="ECO:0000256" key="4">
    <source>
        <dbReference type="ARBA" id="ARBA00023163"/>
    </source>
</evidence>
<dbReference type="Pfam" id="PF03704">
    <property type="entry name" value="BTAD"/>
    <property type="match status" value="1"/>
</dbReference>
<dbReference type="SMART" id="SM00862">
    <property type="entry name" value="Trans_reg_C"/>
    <property type="match status" value="1"/>
</dbReference>
<keyword evidence="2" id="KW-0805">Transcription regulation</keyword>
<dbReference type="InterPro" id="IPR019734">
    <property type="entry name" value="TPR_rpt"/>
</dbReference>
<dbReference type="SUPFAM" id="SSF48452">
    <property type="entry name" value="TPR-like"/>
    <property type="match status" value="4"/>
</dbReference>
<dbReference type="InterPro" id="IPR016032">
    <property type="entry name" value="Sig_transdc_resp-reg_C-effctor"/>
</dbReference>
<comment type="caution">
    <text evidence="8">The sequence shown here is derived from an EMBL/GenBank/DDBJ whole genome shotgun (WGS) entry which is preliminary data.</text>
</comment>
<feature type="domain" description="OmpR/PhoB-type" evidence="7">
    <location>
        <begin position="1"/>
        <end position="93"/>
    </location>
</feature>
<dbReference type="SUPFAM" id="SSF52540">
    <property type="entry name" value="P-loop containing nucleoside triphosphate hydrolases"/>
    <property type="match status" value="1"/>
</dbReference>
<dbReference type="InterPro" id="IPR036388">
    <property type="entry name" value="WH-like_DNA-bd_sf"/>
</dbReference>
<dbReference type="Gene3D" id="1.10.10.10">
    <property type="entry name" value="Winged helix-like DNA-binding domain superfamily/Winged helix DNA-binding domain"/>
    <property type="match status" value="1"/>
</dbReference>
<protein>
    <submittedName>
        <fullName evidence="8">Tetratricopeptide repeat protein</fullName>
    </submittedName>
</protein>
<name>A0ABW6WYB6_9ACTN</name>
<evidence type="ECO:0000313" key="9">
    <source>
        <dbReference type="Proteomes" id="UP001602245"/>
    </source>
</evidence>
<evidence type="ECO:0000256" key="1">
    <source>
        <dbReference type="ARBA" id="ARBA00005820"/>
    </source>
</evidence>
<evidence type="ECO:0000256" key="2">
    <source>
        <dbReference type="ARBA" id="ARBA00023015"/>
    </source>
</evidence>
<reference evidence="8 9" key="1">
    <citation type="submission" date="2024-10" db="EMBL/GenBank/DDBJ databases">
        <title>The Natural Products Discovery Center: Release of the First 8490 Sequenced Strains for Exploring Actinobacteria Biosynthetic Diversity.</title>
        <authorList>
            <person name="Kalkreuter E."/>
            <person name="Kautsar S.A."/>
            <person name="Yang D."/>
            <person name="Bader C.D."/>
            <person name="Teijaro C.N."/>
            <person name="Fluegel L."/>
            <person name="Davis C.M."/>
            <person name="Simpson J.R."/>
            <person name="Lauterbach L."/>
            <person name="Steele A.D."/>
            <person name="Gui C."/>
            <person name="Meng S."/>
            <person name="Li G."/>
            <person name="Viehrig K."/>
            <person name="Ye F."/>
            <person name="Su P."/>
            <person name="Kiefer A.F."/>
            <person name="Nichols A."/>
            <person name="Cepeda A.J."/>
            <person name="Yan W."/>
            <person name="Fan B."/>
            <person name="Jiang Y."/>
            <person name="Adhikari A."/>
            <person name="Zheng C.-J."/>
            <person name="Schuster L."/>
            <person name="Cowan T.M."/>
            <person name="Smanski M.J."/>
            <person name="Chevrette M.G."/>
            <person name="De Carvalho L.P.S."/>
            <person name="Shen B."/>
        </authorList>
    </citation>
    <scope>NUCLEOTIDE SEQUENCE [LARGE SCALE GENOMIC DNA]</scope>
    <source>
        <strain evidence="8 9">NPDC000087</strain>
    </source>
</reference>
<accession>A0ABW6WYB6</accession>
<dbReference type="InterPro" id="IPR027417">
    <property type="entry name" value="P-loop_NTPase"/>
</dbReference>
<organism evidence="8 9">
    <name type="scientific">Paractinoplanes globisporus</name>
    <dbReference type="NCBI Taxonomy" id="113565"/>
    <lineage>
        <taxon>Bacteria</taxon>
        <taxon>Bacillati</taxon>
        <taxon>Actinomycetota</taxon>
        <taxon>Actinomycetes</taxon>
        <taxon>Micromonosporales</taxon>
        <taxon>Micromonosporaceae</taxon>
        <taxon>Paractinoplanes</taxon>
    </lineage>
</organism>
<keyword evidence="9" id="KW-1185">Reference proteome</keyword>
<dbReference type="SMART" id="SM01043">
    <property type="entry name" value="BTAD"/>
    <property type="match status" value="1"/>
</dbReference>
<evidence type="ECO:0000256" key="3">
    <source>
        <dbReference type="ARBA" id="ARBA00023125"/>
    </source>
</evidence>
<dbReference type="Pfam" id="PF13424">
    <property type="entry name" value="TPR_12"/>
    <property type="match status" value="3"/>
</dbReference>
<proteinExistence type="inferred from homology"/>
<dbReference type="PROSITE" id="PS51755">
    <property type="entry name" value="OMPR_PHOB"/>
    <property type="match status" value="1"/>
</dbReference>
<dbReference type="PANTHER" id="PTHR35807">
    <property type="entry name" value="TRANSCRIPTIONAL REGULATOR REDD-RELATED"/>
    <property type="match status" value="1"/>
</dbReference>
<dbReference type="Pfam" id="PF00486">
    <property type="entry name" value="Trans_reg_C"/>
    <property type="match status" value="1"/>
</dbReference>
<feature type="repeat" description="TPR" evidence="5">
    <location>
        <begin position="730"/>
        <end position="763"/>
    </location>
</feature>
<dbReference type="CDD" id="cd15831">
    <property type="entry name" value="BTAD"/>
    <property type="match status" value="1"/>
</dbReference>
<dbReference type="InterPro" id="IPR051677">
    <property type="entry name" value="AfsR-DnrI-RedD_regulator"/>
</dbReference>
<dbReference type="PRINTS" id="PR00364">
    <property type="entry name" value="DISEASERSIST"/>
</dbReference>
<dbReference type="SUPFAM" id="SSF46894">
    <property type="entry name" value="C-terminal effector domain of the bipartite response regulators"/>
    <property type="match status" value="1"/>
</dbReference>
<dbReference type="RefSeq" id="WP_169516308.1">
    <property type="nucleotide sequence ID" value="NZ_JBIAZU010000012.1"/>
</dbReference>
<dbReference type="EMBL" id="JBIAZU010000012">
    <property type="protein sequence ID" value="MFF5297554.1"/>
    <property type="molecule type" value="Genomic_DNA"/>
</dbReference>
<dbReference type="InterPro" id="IPR001867">
    <property type="entry name" value="OmpR/PhoB-type_DNA-bd"/>
</dbReference>
<dbReference type="InterPro" id="IPR005158">
    <property type="entry name" value="BTAD"/>
</dbReference>
<sequence>MHVEFRVLGDLAIDLDGRPVDAGPARQRCVLAALLTDANRPVRIDDLIGRVWDDRPPQRARSTVHTYLSRLRRTLAPAGVGIARGPGGYVLAVDRSTVDLHRFDELVRQAREAGSDAAALALWEGALALWHGDAFAGLESLWLSTVRADLDGRRLAAQLDRNDVALRLGRHGQLLAELTATADRHPLDERLAGQLMVALYRCGRQGAALTHYDRARRLLADELGVDPSPPLQEVYRRILTNELGVPSDAEPSTRTPMQLPADVSAFVGRTEELARLDAARSGAADAVVISALSGTAGVGKTSLAVHWAHRVKAMFPDGQLYMNLRGYDPQRPVSPADALAGFLYALGVRGQDVPLDADARAAMFRTELSGRRVLLVLDNASSVEQVRPLLPGTSTCLVMVTSRDSLAGLVAVHGAGRLDLDVLSYEDAVSLLRALIGDRAEADPAATNTLAGLCARLPLALRIIAEHAVSRPAVPLADLVQELTGRRPLDVLDGGDPHASVRSVFSWSYRHLAADAARAFRLFGLQPAADLEDRAVAALADADLAGARRLLDTLARAHLIQPVGAARYTMHDLLRAYAAELAAEDDDVDRRTALTRLLDHYVAAATQSAQALARTPADAAAARDWLDAERANLVSVCAFAARHGWHRHTVALAHTLADYLDSGGHNVDALSIGTAARDAAHKLGDRAAESALLCVLGHLHWILGSAERAVGEFRLSVSLCREAADRAGESDALHGLGRTYQWMGRHDEAEAYLRQALAISQEIGSPSEVFVLNALGTLYGRLGRFRPAREHLRDALASARQSGWPIAEMHTLHNLAMLVAWHGPFDEALAYAEEALNFARRLRRTADETQALTDLGIVHTRLGRLDQAAGELDQALDRCRRMGLRIEEIRAGYNLGILHERQGRLPSAAVHLERALVLYRRTGEQPGVADALHALGVVHTKAGRPELAADMHRDAIAIFQQLDHPAGEALALNGLGEALYAADQAGQSLGEHQAALAVATRIEDRHEQARAHRGIASVRLADEPTLARHHWTVALDLYIALRSPEVATVREHLARLTAKA</sequence>
<dbReference type="PANTHER" id="PTHR35807:SF1">
    <property type="entry name" value="TRANSCRIPTIONAL REGULATOR REDD"/>
    <property type="match status" value="1"/>
</dbReference>
<dbReference type="InterPro" id="IPR011990">
    <property type="entry name" value="TPR-like_helical_dom_sf"/>
</dbReference>